<evidence type="ECO:0000256" key="2">
    <source>
        <dbReference type="ARBA" id="ARBA00023242"/>
    </source>
</evidence>
<reference evidence="5" key="2">
    <citation type="journal article" date="2018" name="Plant J.">
        <title>The Sorghum bicolor reference genome: improved assembly, gene annotations, a transcriptome atlas, and signatures of genome organization.</title>
        <authorList>
            <person name="McCormick R.F."/>
            <person name="Truong S.K."/>
            <person name="Sreedasyam A."/>
            <person name="Jenkins J."/>
            <person name="Shu S."/>
            <person name="Sims D."/>
            <person name="Kennedy M."/>
            <person name="Amirebrahimi M."/>
            <person name="Weers B.D."/>
            <person name="McKinley B."/>
            <person name="Mattison A."/>
            <person name="Morishige D.T."/>
            <person name="Grimwood J."/>
            <person name="Schmutz J."/>
            <person name="Mullet J.E."/>
        </authorList>
    </citation>
    <scope>NUCLEOTIDE SEQUENCE [LARGE SCALE GENOMIC DNA]</scope>
    <source>
        <strain evidence="5">cv. BTx623</strain>
    </source>
</reference>
<evidence type="ECO:0000256" key="1">
    <source>
        <dbReference type="ARBA" id="ARBA00004123"/>
    </source>
</evidence>
<protein>
    <recommendedName>
        <fullName evidence="6">BHLH domain-containing protein</fullName>
    </recommendedName>
</protein>
<dbReference type="InterPro" id="IPR051358">
    <property type="entry name" value="TF_AMS/ICE1/BHLH6-like"/>
</dbReference>
<sequence length="117" mass="13119">MLFEEKEKIETLQIHSLPVPPPTRLRRWPPVGCCRSTPWRMLRGAAPWGSGAGGGSGRVKKKGMPSKNLMAERCCHKKLNDRLYMLRSVVPKISKAGNKEVDEDDNEEAEYLGSDPD</sequence>
<dbReference type="PANTHER" id="PTHR31945">
    <property type="entry name" value="TRANSCRIPTION FACTOR SCREAM2-RELATED"/>
    <property type="match status" value="1"/>
</dbReference>
<name>C5WSD8_SORBI</name>
<evidence type="ECO:0000313" key="4">
    <source>
        <dbReference type="EMBL" id="EER91938.1"/>
    </source>
</evidence>
<dbReference type="STRING" id="4558.C5WSD8"/>
<proteinExistence type="predicted"/>
<feature type="region of interest" description="Disordered" evidence="3">
    <location>
        <begin position="95"/>
        <end position="117"/>
    </location>
</feature>
<reference evidence="4 5" key="1">
    <citation type="journal article" date="2009" name="Nature">
        <title>The Sorghum bicolor genome and the diversification of grasses.</title>
        <authorList>
            <person name="Paterson A.H."/>
            <person name="Bowers J.E."/>
            <person name="Bruggmann R."/>
            <person name="Dubchak I."/>
            <person name="Grimwood J."/>
            <person name="Gundlach H."/>
            <person name="Haberer G."/>
            <person name="Hellsten U."/>
            <person name="Mitros T."/>
            <person name="Poliakov A."/>
            <person name="Schmutz J."/>
            <person name="Spannagl M."/>
            <person name="Tang H."/>
            <person name="Wang X."/>
            <person name="Wicker T."/>
            <person name="Bharti A.K."/>
            <person name="Chapman J."/>
            <person name="Feltus F.A."/>
            <person name="Gowik U."/>
            <person name="Grigoriev I.V."/>
            <person name="Lyons E."/>
            <person name="Maher C.A."/>
            <person name="Martis M."/>
            <person name="Narechania A."/>
            <person name="Otillar R.P."/>
            <person name="Penning B.W."/>
            <person name="Salamov A.A."/>
            <person name="Wang Y."/>
            <person name="Zhang L."/>
            <person name="Carpita N.C."/>
            <person name="Freeling M."/>
            <person name="Gingle A.R."/>
            <person name="Hash C.T."/>
            <person name="Keller B."/>
            <person name="Klein P."/>
            <person name="Kresovich S."/>
            <person name="McCann M.C."/>
            <person name="Ming R."/>
            <person name="Peterson D.G."/>
            <person name="Mehboob-ur-Rahman"/>
            <person name="Ware D."/>
            <person name="Westhoff P."/>
            <person name="Mayer K.F."/>
            <person name="Messing J."/>
            <person name="Rokhsar D.S."/>
        </authorList>
    </citation>
    <scope>NUCLEOTIDE SEQUENCE [LARGE SCALE GENOMIC DNA]</scope>
    <source>
        <strain evidence="5">cv. BTx623</strain>
    </source>
</reference>
<dbReference type="Proteomes" id="UP000000768">
    <property type="component" value="Chromosome 1"/>
</dbReference>
<dbReference type="EMBL" id="CM000760">
    <property type="protein sequence ID" value="EER91938.1"/>
    <property type="molecule type" value="Genomic_DNA"/>
</dbReference>
<gene>
    <name evidence="4" type="ORF">SORBI_3001G299800</name>
</gene>
<dbReference type="HOGENOM" id="CLU_2089121_0_0_1"/>
<organism evidence="4 5">
    <name type="scientific">Sorghum bicolor</name>
    <name type="common">Sorghum</name>
    <name type="synonym">Sorghum vulgare</name>
    <dbReference type="NCBI Taxonomy" id="4558"/>
    <lineage>
        <taxon>Eukaryota</taxon>
        <taxon>Viridiplantae</taxon>
        <taxon>Streptophyta</taxon>
        <taxon>Embryophyta</taxon>
        <taxon>Tracheophyta</taxon>
        <taxon>Spermatophyta</taxon>
        <taxon>Magnoliopsida</taxon>
        <taxon>Liliopsida</taxon>
        <taxon>Poales</taxon>
        <taxon>Poaceae</taxon>
        <taxon>PACMAD clade</taxon>
        <taxon>Panicoideae</taxon>
        <taxon>Andropogonodae</taxon>
        <taxon>Andropogoneae</taxon>
        <taxon>Sorghinae</taxon>
        <taxon>Sorghum</taxon>
    </lineage>
</organism>
<feature type="compositionally biased region" description="Acidic residues" evidence="3">
    <location>
        <begin position="101"/>
        <end position="117"/>
    </location>
</feature>
<keyword evidence="5" id="KW-1185">Reference proteome</keyword>
<dbReference type="GO" id="GO:0005634">
    <property type="term" value="C:nucleus"/>
    <property type="evidence" value="ECO:0007669"/>
    <property type="project" value="UniProtKB-SubCell"/>
</dbReference>
<evidence type="ECO:0008006" key="6">
    <source>
        <dbReference type="Google" id="ProtNLM"/>
    </source>
</evidence>
<dbReference type="PANTHER" id="PTHR31945:SF129">
    <property type="entry name" value="TRANSCRIPTION FACTOR SCREAM2"/>
    <property type="match status" value="1"/>
</dbReference>
<dbReference type="AlphaFoldDB" id="C5WSD8"/>
<dbReference type="InParanoid" id="C5WSD8"/>
<keyword evidence="2" id="KW-0539">Nucleus</keyword>
<evidence type="ECO:0000313" key="5">
    <source>
        <dbReference type="Proteomes" id="UP000000768"/>
    </source>
</evidence>
<dbReference type="OrthoDB" id="755584at2759"/>
<dbReference type="Gramene" id="EER91938">
    <property type="protein sequence ID" value="EER91938"/>
    <property type="gene ID" value="SORBI_3001G299800"/>
</dbReference>
<accession>C5WSD8</accession>
<comment type="subcellular location">
    <subcellularLocation>
        <location evidence="1">Nucleus</location>
    </subcellularLocation>
</comment>
<dbReference type="KEGG" id="sbi:8055654"/>
<feature type="region of interest" description="Disordered" evidence="3">
    <location>
        <begin position="45"/>
        <end position="71"/>
    </location>
</feature>
<evidence type="ECO:0000256" key="3">
    <source>
        <dbReference type="SAM" id="MobiDB-lite"/>
    </source>
</evidence>